<dbReference type="Proteomes" id="UP000660885">
    <property type="component" value="Unassembled WGS sequence"/>
</dbReference>
<reference evidence="1 2" key="1">
    <citation type="submission" date="2021-01" db="EMBL/GenBank/DDBJ databases">
        <title>Belnapia mucosa sp. nov. and Belnapia arida sp. nov., isolated from the Tabernas Desert (Almeria, Spain).</title>
        <authorList>
            <person name="Molina-Menor E."/>
            <person name="Vidal-Verdu A."/>
            <person name="Calonge A."/>
            <person name="Satari L."/>
            <person name="Pereto J."/>
            <person name="Porcar M."/>
        </authorList>
    </citation>
    <scope>NUCLEOTIDE SEQUENCE [LARGE SCALE GENOMIC DNA]</scope>
    <source>
        <strain evidence="1 2">T18</strain>
    </source>
</reference>
<organism evidence="1 2">
    <name type="scientific">Belnapia arida</name>
    <dbReference type="NCBI Taxonomy" id="2804533"/>
    <lineage>
        <taxon>Bacteria</taxon>
        <taxon>Pseudomonadati</taxon>
        <taxon>Pseudomonadota</taxon>
        <taxon>Alphaproteobacteria</taxon>
        <taxon>Acetobacterales</taxon>
        <taxon>Roseomonadaceae</taxon>
        <taxon>Belnapia</taxon>
    </lineage>
</organism>
<comment type="caution">
    <text evidence="1">The sequence shown here is derived from an EMBL/GenBank/DDBJ whole genome shotgun (WGS) entry which is preliminary data.</text>
</comment>
<name>A0ABS1UBA6_9PROT</name>
<sequence>MNVLVSILSWLSSTDRPDFHFMRVAIAVASIWICAVKLALHEADSITPLVANNPAMLLLYKHSN</sequence>
<keyword evidence="2" id="KW-1185">Reference proteome</keyword>
<evidence type="ECO:0000313" key="1">
    <source>
        <dbReference type="EMBL" id="MBL6081978.1"/>
    </source>
</evidence>
<dbReference type="Pfam" id="PF04224">
    <property type="entry name" value="DUF417"/>
    <property type="match status" value="1"/>
</dbReference>
<dbReference type="EMBL" id="JAETWB010000043">
    <property type="protein sequence ID" value="MBL6081978.1"/>
    <property type="molecule type" value="Genomic_DNA"/>
</dbReference>
<gene>
    <name evidence="1" type="ORF">JMJ56_28775</name>
</gene>
<proteinExistence type="predicted"/>
<protein>
    <submittedName>
        <fullName evidence="1">DUF417 family protein</fullName>
    </submittedName>
</protein>
<dbReference type="RefSeq" id="WP_202835191.1">
    <property type="nucleotide sequence ID" value="NZ_JAETWB010000043.1"/>
</dbReference>
<dbReference type="InterPro" id="IPR007339">
    <property type="entry name" value="RclC-like"/>
</dbReference>
<accession>A0ABS1UBA6</accession>
<evidence type="ECO:0000313" key="2">
    <source>
        <dbReference type="Proteomes" id="UP000660885"/>
    </source>
</evidence>